<evidence type="ECO:0000313" key="8">
    <source>
        <dbReference type="Proteomes" id="UP001164718"/>
    </source>
</evidence>
<dbReference type="SUPFAM" id="SSF53098">
    <property type="entry name" value="Ribonuclease H-like"/>
    <property type="match status" value="1"/>
</dbReference>
<dbReference type="InterPro" id="IPR001584">
    <property type="entry name" value="Integrase_cat-core"/>
</dbReference>
<accession>A0A9E8LSK8</accession>
<dbReference type="GO" id="GO:0015074">
    <property type="term" value="P:DNA integration"/>
    <property type="evidence" value="ECO:0007669"/>
    <property type="project" value="InterPro"/>
</dbReference>
<name>A0A9E8LSK8_9BACI</name>
<dbReference type="Pfam" id="PF22483">
    <property type="entry name" value="Mu-transpos_C_2"/>
    <property type="match status" value="1"/>
</dbReference>
<feature type="domain" description="Integrase catalytic" evidence="6">
    <location>
        <begin position="126"/>
        <end position="253"/>
    </location>
</feature>
<gene>
    <name evidence="7" type="primary">istA</name>
    <name evidence="7" type="ORF">OE104_09425</name>
</gene>
<evidence type="ECO:0000259" key="5">
    <source>
        <dbReference type="PROSITE" id="PS50531"/>
    </source>
</evidence>
<dbReference type="PROSITE" id="PS50994">
    <property type="entry name" value="INTEGRASE"/>
    <property type="match status" value="1"/>
</dbReference>
<dbReference type="InterPro" id="IPR012337">
    <property type="entry name" value="RNaseH-like_sf"/>
</dbReference>
<comment type="similarity">
    <text evidence="1">Belongs to the transposase IS21/IS408/IS1162 family.</text>
</comment>
<dbReference type="GO" id="GO:0032196">
    <property type="term" value="P:transposition"/>
    <property type="evidence" value="ECO:0007669"/>
    <property type="project" value="UniProtKB-KW"/>
</dbReference>
<dbReference type="GO" id="GO:0003677">
    <property type="term" value="F:DNA binding"/>
    <property type="evidence" value="ECO:0007669"/>
    <property type="project" value="UniProtKB-KW"/>
</dbReference>
<reference evidence="7" key="1">
    <citation type="submission" date="2022-09" db="EMBL/GenBank/DDBJ databases">
        <title>Complete Genomes of Fervidibacillus albus and Fervidibacillus halotolerans isolated from tidal flat sediments.</title>
        <authorList>
            <person name="Kwon K.K."/>
            <person name="Yang S.-H."/>
            <person name="Park M.J."/>
            <person name="Oh H.-M."/>
        </authorList>
    </citation>
    <scope>NUCLEOTIDE SEQUENCE</scope>
    <source>
        <strain evidence="7">MEBiC13591</strain>
    </source>
</reference>
<dbReference type="InterPro" id="IPR017894">
    <property type="entry name" value="HTH_IS21_transposase_type"/>
</dbReference>
<evidence type="ECO:0000256" key="4">
    <source>
        <dbReference type="ARBA" id="ARBA00023172"/>
    </source>
</evidence>
<dbReference type="NCBIfam" id="NF033546">
    <property type="entry name" value="transpos_IS21"/>
    <property type="match status" value="1"/>
</dbReference>
<dbReference type="InterPro" id="IPR054353">
    <property type="entry name" value="IstA-like_C"/>
</dbReference>
<dbReference type="PROSITE" id="PS50531">
    <property type="entry name" value="HTH_IS21"/>
    <property type="match status" value="1"/>
</dbReference>
<dbReference type="PANTHER" id="PTHR35004">
    <property type="entry name" value="TRANSPOSASE RV3428C-RELATED"/>
    <property type="match status" value="1"/>
</dbReference>
<dbReference type="EMBL" id="CP106878">
    <property type="protein sequence ID" value="WAA08830.1"/>
    <property type="molecule type" value="Genomic_DNA"/>
</dbReference>
<dbReference type="KEGG" id="faf:OE104_09425"/>
<keyword evidence="2" id="KW-0815">Transposition</keyword>
<feature type="domain" description="HTH IS21-type" evidence="5">
    <location>
        <begin position="6"/>
        <end position="70"/>
    </location>
</feature>
<dbReference type="GO" id="GO:0006310">
    <property type="term" value="P:DNA recombination"/>
    <property type="evidence" value="ECO:0007669"/>
    <property type="project" value="UniProtKB-KW"/>
</dbReference>
<keyword evidence="3" id="KW-0238">DNA-binding</keyword>
<organism evidence="7 8">
    <name type="scientific">Fervidibacillus albus</name>
    <dbReference type="NCBI Taxonomy" id="2980026"/>
    <lineage>
        <taxon>Bacteria</taxon>
        <taxon>Bacillati</taxon>
        <taxon>Bacillota</taxon>
        <taxon>Bacilli</taxon>
        <taxon>Bacillales</taxon>
        <taxon>Bacillaceae</taxon>
        <taxon>Fervidibacillus</taxon>
    </lineage>
</organism>
<dbReference type="Proteomes" id="UP001164718">
    <property type="component" value="Chromosome"/>
</dbReference>
<dbReference type="AlphaFoldDB" id="A0A9E8LSK8"/>
<keyword evidence="8" id="KW-1185">Reference proteome</keyword>
<evidence type="ECO:0000259" key="6">
    <source>
        <dbReference type="PROSITE" id="PS50994"/>
    </source>
</evidence>
<evidence type="ECO:0000313" key="7">
    <source>
        <dbReference type="EMBL" id="WAA08830.1"/>
    </source>
</evidence>
<evidence type="ECO:0000256" key="2">
    <source>
        <dbReference type="ARBA" id="ARBA00022578"/>
    </source>
</evidence>
<proteinExistence type="inferred from homology"/>
<evidence type="ECO:0000256" key="1">
    <source>
        <dbReference type="ARBA" id="ARBA00009277"/>
    </source>
</evidence>
<protein>
    <submittedName>
        <fullName evidence="7">IS21 family transposase</fullName>
    </submittedName>
</protein>
<keyword evidence="4" id="KW-0233">DNA recombination</keyword>
<dbReference type="Gene3D" id="3.30.420.10">
    <property type="entry name" value="Ribonuclease H-like superfamily/Ribonuclease H"/>
    <property type="match status" value="1"/>
</dbReference>
<dbReference type="RefSeq" id="WP_275416612.1">
    <property type="nucleotide sequence ID" value="NZ_CP106878.1"/>
</dbReference>
<sequence>MLQVTDIQYIRQEVNRKGCSYSDVARRTNVDYRTVKKYADMEEFQPNKKIKKSQPAPVMDPVKDIVDQWLREDLKKKKKYRRTAKRIWQLLVENENFKGSDRTVRAYVAKRKKELLEESNEAALPLEAKPGDAQVDFGEAPFKYMGKVVDLPFLVMSFPSSNAAYVQVFESQNQECFLEGLKRFFHHIGGVPCRIRFDNLTPAVKKILPHGKRILTESFQQFALHYGFAYEFCNPASGNEKGHVESKVKYIRNNMFLPERTIYNLEDFNRQLWEECKRDHQRQHYEKKIEIAKLHEEERAAFLCLPAKEYTCTRYETVKADKYGFIQIDAKKYSTSPRFASQTVLVGITYNRVDIIDENGEIIVRHERIYGEKMKSMKWQPYLALMAKRPTALKYSTFYEQLPHNWQNYLETCTLEEKKKALQLLSAILKDYDFHKASEALDLAMASGHPSIETIKHAYIQLISGQGDRFTLQMIHSVPELPNVVRGMSQYDTAMFSERGGEYE</sequence>
<dbReference type="InterPro" id="IPR036397">
    <property type="entry name" value="RNaseH_sf"/>
</dbReference>
<evidence type="ECO:0000256" key="3">
    <source>
        <dbReference type="ARBA" id="ARBA00023125"/>
    </source>
</evidence>